<dbReference type="InterPro" id="IPR003598">
    <property type="entry name" value="Ig_sub2"/>
</dbReference>
<dbReference type="PANTHER" id="PTHR12231:SF253">
    <property type="entry name" value="DPR-INTERACTING PROTEIN ETA, ISOFORM B-RELATED"/>
    <property type="match status" value="1"/>
</dbReference>
<dbReference type="InterPro" id="IPR013783">
    <property type="entry name" value="Ig-like_fold"/>
</dbReference>
<evidence type="ECO:0000313" key="8">
    <source>
        <dbReference type="Proteomes" id="UP000887566"/>
    </source>
</evidence>
<reference evidence="9" key="1">
    <citation type="submission" date="2022-11" db="UniProtKB">
        <authorList>
            <consortium name="WormBaseParasite"/>
        </authorList>
    </citation>
    <scope>IDENTIFICATION</scope>
</reference>
<dbReference type="Gene3D" id="2.60.40.10">
    <property type="entry name" value="Immunoglobulins"/>
    <property type="match status" value="1"/>
</dbReference>
<dbReference type="PANTHER" id="PTHR12231">
    <property type="entry name" value="CTX-RELATED TYPE I TRANSMEMBRANE PROTEIN"/>
    <property type="match status" value="1"/>
</dbReference>
<dbReference type="SMART" id="SM00409">
    <property type="entry name" value="IG"/>
    <property type="match status" value="2"/>
</dbReference>
<sequence length="304" mass="33968">MVLRLTLVLALTIGLVGANRIPTTKPLENGVGSPALVLEPRNGKTTLKHPTIANNSISLFCGSKKNIEDSTYSEIDRVLWSKYPTPNTTNVLEAKEVTEFEATAPASNNTVSLNINKPPATAVGKYRCDLWKGDEYKATGNLMVYMRPVFIQEENMRLDVIEGSPFELNGGGYTTVEGGNLSLTCRALGNPEPIYKWEMNGKPIKNDKKFSIRNHVMNISGVSEVDRSEYKCIATNTFTKDGREQTFTSTVTFNVRIKSKLAWLWPLLVIIVTAILLAVIIIACEYRRKKHERNTRDLEPEEDD</sequence>
<keyword evidence="3" id="KW-1015">Disulfide bond</keyword>
<dbReference type="InterPro" id="IPR003599">
    <property type="entry name" value="Ig_sub"/>
</dbReference>
<dbReference type="Proteomes" id="UP000887566">
    <property type="component" value="Unplaced"/>
</dbReference>
<feature type="transmembrane region" description="Helical" evidence="5">
    <location>
        <begin position="263"/>
        <end position="284"/>
    </location>
</feature>
<evidence type="ECO:0000256" key="4">
    <source>
        <dbReference type="ARBA" id="ARBA00023319"/>
    </source>
</evidence>
<evidence type="ECO:0000256" key="6">
    <source>
        <dbReference type="SAM" id="SignalP"/>
    </source>
</evidence>
<dbReference type="InterPro" id="IPR036179">
    <property type="entry name" value="Ig-like_dom_sf"/>
</dbReference>
<dbReference type="InterPro" id="IPR007110">
    <property type="entry name" value="Ig-like_dom"/>
</dbReference>
<dbReference type="SUPFAM" id="SSF48726">
    <property type="entry name" value="Immunoglobulin"/>
    <property type="match status" value="1"/>
</dbReference>
<keyword evidence="1 6" id="KW-0732">Signal</keyword>
<evidence type="ECO:0000256" key="1">
    <source>
        <dbReference type="ARBA" id="ARBA00022729"/>
    </source>
</evidence>
<proteinExistence type="predicted"/>
<evidence type="ECO:0000313" key="9">
    <source>
        <dbReference type="WBParaSite" id="PSAMB.scaffold12318size2822.g34782.t1"/>
    </source>
</evidence>
<dbReference type="AlphaFoldDB" id="A0A914UT51"/>
<accession>A0A914UT51</accession>
<dbReference type="Pfam" id="PF13927">
    <property type="entry name" value="Ig_3"/>
    <property type="match status" value="1"/>
</dbReference>
<evidence type="ECO:0000256" key="3">
    <source>
        <dbReference type="ARBA" id="ARBA00023157"/>
    </source>
</evidence>
<feature type="domain" description="Ig-like" evidence="7">
    <location>
        <begin position="34"/>
        <end position="128"/>
    </location>
</feature>
<evidence type="ECO:0000256" key="5">
    <source>
        <dbReference type="SAM" id="Phobius"/>
    </source>
</evidence>
<dbReference type="SMART" id="SM00408">
    <property type="entry name" value="IGc2"/>
    <property type="match status" value="1"/>
</dbReference>
<dbReference type="InterPro" id="IPR051170">
    <property type="entry name" value="Neural/epithelial_adhesion"/>
</dbReference>
<feature type="chain" id="PRO_5037495208" evidence="6">
    <location>
        <begin position="19"/>
        <end position="304"/>
    </location>
</feature>
<keyword evidence="8" id="KW-1185">Reference proteome</keyword>
<keyword evidence="5" id="KW-0472">Membrane</keyword>
<keyword evidence="4" id="KW-0393">Immunoglobulin domain</keyword>
<organism evidence="8 9">
    <name type="scientific">Plectus sambesii</name>
    <dbReference type="NCBI Taxonomy" id="2011161"/>
    <lineage>
        <taxon>Eukaryota</taxon>
        <taxon>Metazoa</taxon>
        <taxon>Ecdysozoa</taxon>
        <taxon>Nematoda</taxon>
        <taxon>Chromadorea</taxon>
        <taxon>Plectida</taxon>
        <taxon>Plectina</taxon>
        <taxon>Plectoidea</taxon>
        <taxon>Plectidae</taxon>
        <taxon>Plectus</taxon>
    </lineage>
</organism>
<keyword evidence="5" id="KW-1133">Transmembrane helix</keyword>
<feature type="domain" description="Ig-like" evidence="7">
    <location>
        <begin position="148"/>
        <end position="248"/>
    </location>
</feature>
<dbReference type="Pfam" id="PF26428">
    <property type="entry name" value="Zwei_Ig_N"/>
    <property type="match status" value="1"/>
</dbReference>
<evidence type="ECO:0000259" key="7">
    <source>
        <dbReference type="PROSITE" id="PS50835"/>
    </source>
</evidence>
<dbReference type="InterPro" id="IPR058814">
    <property type="entry name" value="ZIG1/7_N"/>
</dbReference>
<evidence type="ECO:0000256" key="2">
    <source>
        <dbReference type="ARBA" id="ARBA00022737"/>
    </source>
</evidence>
<name>A0A914UT51_9BILA</name>
<dbReference type="WBParaSite" id="PSAMB.scaffold12318size2822.g34782.t1">
    <property type="protein sequence ID" value="PSAMB.scaffold12318size2822.g34782.t1"/>
    <property type="gene ID" value="PSAMB.scaffold12318size2822.g34782"/>
</dbReference>
<keyword evidence="5" id="KW-0812">Transmembrane</keyword>
<protein>
    <submittedName>
        <fullName evidence="9">Ig-like domain-containing protein</fullName>
    </submittedName>
</protein>
<feature type="signal peptide" evidence="6">
    <location>
        <begin position="1"/>
        <end position="18"/>
    </location>
</feature>
<dbReference type="PROSITE" id="PS50835">
    <property type="entry name" value="IG_LIKE"/>
    <property type="match status" value="2"/>
</dbReference>
<keyword evidence="2" id="KW-0677">Repeat</keyword>